<dbReference type="SUPFAM" id="SSF88723">
    <property type="entry name" value="PIN domain-like"/>
    <property type="match status" value="1"/>
</dbReference>
<dbReference type="RefSeq" id="WP_117298348.1">
    <property type="nucleotide sequence ID" value="NZ_QVQT02000002.1"/>
</dbReference>
<dbReference type="Gene3D" id="3.40.50.1010">
    <property type="entry name" value="5'-nuclease"/>
    <property type="match status" value="1"/>
</dbReference>
<dbReference type="AlphaFoldDB" id="A0A372IRU0"/>
<comment type="caution">
    <text evidence="1">The sequence shown here is derived from an EMBL/GenBank/DDBJ whole genome shotgun (WGS) entry which is preliminary data.</text>
</comment>
<dbReference type="Proteomes" id="UP000264702">
    <property type="component" value="Unassembled WGS sequence"/>
</dbReference>
<name>A0A372IRU0_9BACT</name>
<gene>
    <name evidence="1" type="ORF">D0Y96_05545</name>
</gene>
<sequence length="63" mass="6842">MHPVTVPIALRAGQIDGENTAKGIRVALSDLLIGVTALELGYRIATANMRHFRMLPGLEVEPF</sequence>
<organism evidence="1 2">
    <name type="scientific">Paracidobacterium acidisoli</name>
    <dbReference type="NCBI Taxonomy" id="2303751"/>
    <lineage>
        <taxon>Bacteria</taxon>
        <taxon>Pseudomonadati</taxon>
        <taxon>Acidobacteriota</taxon>
        <taxon>Terriglobia</taxon>
        <taxon>Terriglobales</taxon>
        <taxon>Acidobacteriaceae</taxon>
        <taxon>Paracidobacterium</taxon>
    </lineage>
</organism>
<protein>
    <recommendedName>
        <fullName evidence="3">Type II toxin-antitoxin system VapC family toxin</fullName>
    </recommendedName>
</protein>
<reference evidence="1 2" key="1">
    <citation type="submission" date="2018-08" db="EMBL/GenBank/DDBJ databases">
        <title>Acidipila sp. 4G-K13, an acidobacterium isolated from forest soil.</title>
        <authorList>
            <person name="Gao Z.-H."/>
            <person name="Qiu L.-H."/>
        </authorList>
    </citation>
    <scope>NUCLEOTIDE SEQUENCE [LARGE SCALE GENOMIC DNA]</scope>
    <source>
        <strain evidence="1 2">4G-K13</strain>
    </source>
</reference>
<proteinExistence type="predicted"/>
<keyword evidence="2" id="KW-1185">Reference proteome</keyword>
<dbReference type="InterPro" id="IPR029060">
    <property type="entry name" value="PIN-like_dom_sf"/>
</dbReference>
<evidence type="ECO:0000313" key="1">
    <source>
        <dbReference type="EMBL" id="RFU17598.1"/>
    </source>
</evidence>
<dbReference type="EMBL" id="QVQT01000002">
    <property type="protein sequence ID" value="RFU17598.1"/>
    <property type="molecule type" value="Genomic_DNA"/>
</dbReference>
<evidence type="ECO:0008006" key="3">
    <source>
        <dbReference type="Google" id="ProtNLM"/>
    </source>
</evidence>
<dbReference type="OrthoDB" id="120859at2"/>
<accession>A0A372IRU0</accession>
<evidence type="ECO:0000313" key="2">
    <source>
        <dbReference type="Proteomes" id="UP000264702"/>
    </source>
</evidence>